<proteinExistence type="predicted"/>
<dbReference type="Proteomes" id="UP000756921">
    <property type="component" value="Unassembled WGS sequence"/>
</dbReference>
<gene>
    <name evidence="1" type="ORF">PMIN01_08172</name>
</gene>
<sequence>MSSRDTNDLFAQITAKIKAKDDISFHGIIEQLERLQALAKIHSQLVPTAHILRNRPKDLPRGQAARLKEMIKFAYGDRKYKEDVKRTLSVEARRACLRQLDCNALKFCGLTFMIRDMLKLPDLEFELLVEHVTEFVHSRGLIEHLYSDEITKALVSEMISANDQRTQEHQEFLIANFTARPLKRPMLQAPDRDDSSPSKRQNIEPDLRAHEREMLIHCTGYLGSDVFVLTTENVEEILESGQIGSDLRLLVPDVLTTPPFVTIPITNSLAARYTSTRLPDMS</sequence>
<comment type="caution">
    <text evidence="1">The sequence shown here is derived from an EMBL/GenBank/DDBJ whole genome shotgun (WGS) entry which is preliminary data.</text>
</comment>
<evidence type="ECO:0000313" key="2">
    <source>
        <dbReference type="Proteomes" id="UP000756921"/>
    </source>
</evidence>
<dbReference type="EMBL" id="WJXW01000008">
    <property type="protein sequence ID" value="KAF9733829.1"/>
    <property type="molecule type" value="Genomic_DNA"/>
</dbReference>
<protein>
    <submittedName>
        <fullName evidence="1">Uncharacterized protein</fullName>
    </submittedName>
</protein>
<keyword evidence="2" id="KW-1185">Reference proteome</keyword>
<name>A0A9P6GEB0_9PLEO</name>
<dbReference type="OrthoDB" id="3520662at2759"/>
<accession>A0A9P6GEB0</accession>
<dbReference type="AlphaFoldDB" id="A0A9P6GEB0"/>
<organism evidence="1 2">
    <name type="scientific">Paraphaeosphaeria minitans</name>
    <dbReference type="NCBI Taxonomy" id="565426"/>
    <lineage>
        <taxon>Eukaryota</taxon>
        <taxon>Fungi</taxon>
        <taxon>Dikarya</taxon>
        <taxon>Ascomycota</taxon>
        <taxon>Pezizomycotina</taxon>
        <taxon>Dothideomycetes</taxon>
        <taxon>Pleosporomycetidae</taxon>
        <taxon>Pleosporales</taxon>
        <taxon>Massarineae</taxon>
        <taxon>Didymosphaeriaceae</taxon>
        <taxon>Paraphaeosphaeria</taxon>
    </lineage>
</organism>
<reference evidence="1" key="1">
    <citation type="journal article" date="2020" name="Mol. Plant Microbe Interact.">
        <title>Genome Sequence of the Biocontrol Agent Coniothyrium minitans strain Conio (IMI 134523).</title>
        <authorList>
            <person name="Patel D."/>
            <person name="Shittu T.A."/>
            <person name="Baroncelli R."/>
            <person name="Muthumeenakshi S."/>
            <person name="Osborne T.H."/>
            <person name="Janganan T.K."/>
            <person name="Sreenivasaprasad S."/>
        </authorList>
    </citation>
    <scope>NUCLEOTIDE SEQUENCE</scope>
    <source>
        <strain evidence="1">Conio</strain>
    </source>
</reference>
<evidence type="ECO:0000313" key="1">
    <source>
        <dbReference type="EMBL" id="KAF9733829.1"/>
    </source>
</evidence>